<dbReference type="InterPro" id="IPR023168">
    <property type="entry name" value="GatB_Yqey_C_2"/>
</dbReference>
<reference evidence="2 3" key="1">
    <citation type="journal article" date="2012" name="J. Bacteriol.">
        <title>Draft Genome Sequence of the Soil Bacterium Burkholderia terrae Strain BS001, Which Interacts with Fungal Surface Structures.</title>
        <authorList>
            <person name="Nazir R."/>
            <person name="Hansen M.A."/>
            <person name="Sorensen S."/>
            <person name="van Elsas J.D."/>
        </authorList>
    </citation>
    <scope>NUCLEOTIDE SEQUENCE [LARGE SCALE GENOMIC DNA]</scope>
    <source>
        <strain evidence="2 3">BS001</strain>
    </source>
</reference>
<reference evidence="1 4" key="2">
    <citation type="submission" date="2018-01" db="EMBL/GenBank/DDBJ databases">
        <title>Species boundaries and ecological features among Paraburkholderia terrae DSMZ17804T, P. hospita DSMZ17164T and P. caribensis DSMZ13236T.</title>
        <authorList>
            <person name="Pratama A.A."/>
        </authorList>
    </citation>
    <scope>NUCLEOTIDE SEQUENCE [LARGE SCALE GENOMIC DNA]</scope>
    <source>
        <strain evidence="1 4">DSM 17164</strain>
    </source>
</reference>
<accession>A0AAN1JES6</accession>
<dbReference type="Gene3D" id="1.10.10.410">
    <property type="match status" value="1"/>
</dbReference>
<dbReference type="EMBL" id="AKAU01000324">
    <property type="protein sequence ID" value="EIM93104.1"/>
    <property type="molecule type" value="Genomic_DNA"/>
</dbReference>
<name>A0AAN1JES6_9BURK</name>
<proteinExistence type="predicted"/>
<evidence type="ECO:0000313" key="1">
    <source>
        <dbReference type="EMBL" id="AUT72658.1"/>
    </source>
</evidence>
<dbReference type="Pfam" id="PF09424">
    <property type="entry name" value="YqeY"/>
    <property type="match status" value="1"/>
</dbReference>
<dbReference type="Gene3D" id="1.10.1510.10">
    <property type="entry name" value="Uncharacterised protein YqeY/AIM41 PF09424, N-terminal domain"/>
    <property type="match status" value="1"/>
</dbReference>
<evidence type="ECO:0000313" key="4">
    <source>
        <dbReference type="Proteomes" id="UP000236649"/>
    </source>
</evidence>
<dbReference type="PANTHER" id="PTHR28055">
    <property type="entry name" value="ALTERED INHERITANCE OF MITOCHONDRIA PROTEIN 41, MITOCHONDRIAL"/>
    <property type="match status" value="1"/>
</dbReference>
<evidence type="ECO:0000313" key="2">
    <source>
        <dbReference type="EMBL" id="EIM93104.1"/>
    </source>
</evidence>
<dbReference type="RefSeq" id="WP_009771560.1">
    <property type="nucleotide sequence ID" value="NZ_AKAU01000324.1"/>
</dbReference>
<dbReference type="Proteomes" id="UP000236649">
    <property type="component" value="Chromosome 2"/>
</dbReference>
<organism evidence="1 4">
    <name type="scientific">Paraburkholderia hospita</name>
    <dbReference type="NCBI Taxonomy" id="169430"/>
    <lineage>
        <taxon>Bacteria</taxon>
        <taxon>Pseudomonadati</taxon>
        <taxon>Pseudomonadota</taxon>
        <taxon>Betaproteobacteria</taxon>
        <taxon>Burkholderiales</taxon>
        <taxon>Burkholderiaceae</taxon>
        <taxon>Paraburkholderia</taxon>
    </lineage>
</organism>
<keyword evidence="3" id="KW-1185">Reference proteome</keyword>
<dbReference type="GeneID" id="55532848"/>
<dbReference type="InterPro" id="IPR003789">
    <property type="entry name" value="Asn/Gln_tRNA_amidoTrase-B-like"/>
</dbReference>
<gene>
    <name evidence="1" type="ORF">C2L64_31570</name>
    <name evidence="2" type="ORF">WQE_51300</name>
</gene>
<dbReference type="GO" id="GO:0016884">
    <property type="term" value="F:carbon-nitrogen ligase activity, with glutamine as amido-N-donor"/>
    <property type="evidence" value="ECO:0007669"/>
    <property type="project" value="InterPro"/>
</dbReference>
<dbReference type="Proteomes" id="UP000004980">
    <property type="component" value="Unassembled WGS sequence"/>
</dbReference>
<evidence type="ECO:0000313" key="3">
    <source>
        <dbReference type="Proteomes" id="UP000004980"/>
    </source>
</evidence>
<dbReference type="InterPro" id="IPR042184">
    <property type="entry name" value="YqeY/Aim41_N"/>
</dbReference>
<dbReference type="InterPro" id="IPR019004">
    <property type="entry name" value="YqeY/Aim41"/>
</dbReference>
<dbReference type="SUPFAM" id="SSF89095">
    <property type="entry name" value="GatB/YqeY motif"/>
    <property type="match status" value="1"/>
</dbReference>
<dbReference type="EMBL" id="CP026106">
    <property type="protein sequence ID" value="AUT72658.1"/>
    <property type="molecule type" value="Genomic_DNA"/>
</dbReference>
<dbReference type="AlphaFoldDB" id="A0AAN1JES6"/>
<dbReference type="PANTHER" id="PTHR28055:SF1">
    <property type="entry name" value="ALTERED INHERITANCE OF MITOCHONDRIA PROTEIN 41, MITOCHONDRIAL"/>
    <property type="match status" value="1"/>
</dbReference>
<protein>
    <submittedName>
        <fullName evidence="1">GatB/YqeY domain-containing protein</fullName>
    </submittedName>
</protein>
<sequence>MSLKVRISDDMKAAMRARETERLGTIRLLLAAIKQREVDDRVELDDAAVTAVVDKMIKQRKDSIAQFEAAGRTDLVDKEKAELDVLAAYMPAQLSDAEVAAEVQAAVAQVGAAGPQDMGKVMGVLKPKLAGKADMTAVSAQVKAALST</sequence>
<dbReference type="KEGG" id="phs:C2L64_31570"/>